<evidence type="ECO:0000256" key="1">
    <source>
        <dbReference type="ARBA" id="ARBA00006479"/>
    </source>
</evidence>
<dbReference type="PANTHER" id="PTHR18964:SF149">
    <property type="entry name" value="BIFUNCTIONAL UDP-N-ACETYLGLUCOSAMINE 2-EPIMERASE_N-ACETYLMANNOSAMINE KINASE"/>
    <property type="match status" value="1"/>
</dbReference>
<protein>
    <submittedName>
        <fullName evidence="2">NagC family transcriptional regulator</fullName>
    </submittedName>
</protein>
<dbReference type="InterPro" id="IPR000600">
    <property type="entry name" value="ROK"/>
</dbReference>
<proteinExistence type="inferred from homology"/>
<dbReference type="EMBL" id="BSUN01000001">
    <property type="protein sequence ID" value="GMA36382.1"/>
    <property type="molecule type" value="Genomic_DNA"/>
</dbReference>
<accession>A0ABQ6II01</accession>
<name>A0ABQ6II01_9MICO</name>
<keyword evidence="3" id="KW-1185">Reference proteome</keyword>
<dbReference type="InterPro" id="IPR043129">
    <property type="entry name" value="ATPase_NBD"/>
</dbReference>
<reference evidence="3" key="1">
    <citation type="journal article" date="2019" name="Int. J. Syst. Evol. Microbiol.">
        <title>The Global Catalogue of Microorganisms (GCM) 10K type strain sequencing project: providing services to taxonomists for standard genome sequencing and annotation.</title>
        <authorList>
            <consortium name="The Broad Institute Genomics Platform"/>
            <consortium name="The Broad Institute Genome Sequencing Center for Infectious Disease"/>
            <person name="Wu L."/>
            <person name="Ma J."/>
        </authorList>
    </citation>
    <scope>NUCLEOTIDE SEQUENCE [LARGE SCALE GENOMIC DNA]</scope>
    <source>
        <strain evidence="3">NBRC 112299</strain>
    </source>
</reference>
<evidence type="ECO:0000313" key="2">
    <source>
        <dbReference type="EMBL" id="GMA36382.1"/>
    </source>
</evidence>
<comment type="caution">
    <text evidence="2">The sequence shown here is derived from an EMBL/GenBank/DDBJ whole genome shotgun (WGS) entry which is preliminary data.</text>
</comment>
<evidence type="ECO:0000313" key="3">
    <source>
        <dbReference type="Proteomes" id="UP001157125"/>
    </source>
</evidence>
<dbReference type="Proteomes" id="UP001157125">
    <property type="component" value="Unassembled WGS sequence"/>
</dbReference>
<sequence>MTGVRIGVDIGGTKIDAVAVDERLQILQRHRVPVERGPEGVVRSAQAAVEVVTRKCAVDVRDALSVGVGIPGAVRGGVVRHALNLDLVELDLARALGDAWGRPVQVENDVNAAAVGAWRLVGTDARSVAYLNLGTGLAAGIILDGQLWRGSRGTSGEVGQISVDPRGPVDAEGNPGGLETYASGSGIVRQWGDPTADARDILALAAKGDPRAVEIRERLFVGVAHSIRVLVLAYDVEEVIVGGGLTGLGDVLLDGTAKVLKDWADGSRFIASLGGAPHPHS</sequence>
<dbReference type="RefSeq" id="WP_284328535.1">
    <property type="nucleotide sequence ID" value="NZ_BSUN01000001.1"/>
</dbReference>
<organism evidence="2 3">
    <name type="scientific">Demequina litorisediminis</name>
    <dbReference type="NCBI Taxonomy" id="1849022"/>
    <lineage>
        <taxon>Bacteria</taxon>
        <taxon>Bacillati</taxon>
        <taxon>Actinomycetota</taxon>
        <taxon>Actinomycetes</taxon>
        <taxon>Micrococcales</taxon>
        <taxon>Demequinaceae</taxon>
        <taxon>Demequina</taxon>
    </lineage>
</organism>
<dbReference type="Pfam" id="PF00480">
    <property type="entry name" value="ROK"/>
    <property type="match status" value="1"/>
</dbReference>
<dbReference type="Gene3D" id="3.30.420.40">
    <property type="match status" value="2"/>
</dbReference>
<dbReference type="PANTHER" id="PTHR18964">
    <property type="entry name" value="ROK (REPRESSOR, ORF, KINASE) FAMILY"/>
    <property type="match status" value="1"/>
</dbReference>
<comment type="similarity">
    <text evidence="1">Belongs to the ROK (NagC/XylR) family.</text>
</comment>
<gene>
    <name evidence="2" type="ORF">GCM10025876_25860</name>
</gene>
<dbReference type="SUPFAM" id="SSF53067">
    <property type="entry name" value="Actin-like ATPase domain"/>
    <property type="match status" value="1"/>
</dbReference>